<dbReference type="PROSITE" id="PS50089">
    <property type="entry name" value="ZF_RING_2"/>
    <property type="match status" value="1"/>
</dbReference>
<keyword evidence="19" id="KW-1185">Reference proteome</keyword>
<dbReference type="SMART" id="SM00490">
    <property type="entry name" value="HELICc"/>
    <property type="match status" value="1"/>
</dbReference>
<dbReference type="GO" id="GO:0005524">
    <property type="term" value="F:ATP binding"/>
    <property type="evidence" value="ECO:0007669"/>
    <property type="project" value="UniProtKB-KW"/>
</dbReference>
<dbReference type="GO" id="GO:0016818">
    <property type="term" value="F:hydrolase activity, acting on acid anhydrides, in phosphorus-containing anhydrides"/>
    <property type="evidence" value="ECO:0007669"/>
    <property type="project" value="InterPro"/>
</dbReference>
<evidence type="ECO:0000256" key="13">
    <source>
        <dbReference type="ARBA" id="ARBA00023242"/>
    </source>
</evidence>
<dbReference type="Pfam" id="PF24559">
    <property type="entry name" value="UBA_RAD5A"/>
    <property type="match status" value="1"/>
</dbReference>
<dbReference type="InterPro" id="IPR056450">
    <property type="entry name" value="UBA_RAD5A"/>
</dbReference>
<dbReference type="InterPro" id="IPR014905">
    <property type="entry name" value="HIRAN"/>
</dbReference>
<dbReference type="PANTHER" id="PTHR45626:SF22">
    <property type="entry name" value="DNA REPAIR PROTEIN RAD5"/>
    <property type="match status" value="1"/>
</dbReference>
<dbReference type="Gene3D" id="3.30.40.10">
    <property type="entry name" value="Zinc/RING finger domain, C3HC4 (zinc finger)"/>
    <property type="match status" value="1"/>
</dbReference>
<evidence type="ECO:0000256" key="2">
    <source>
        <dbReference type="ARBA" id="ARBA00008438"/>
    </source>
</evidence>
<keyword evidence="9" id="KW-0347">Helicase</keyword>
<dbReference type="Pfam" id="PF00176">
    <property type="entry name" value="SNF2-rel_dom"/>
    <property type="match status" value="1"/>
</dbReference>
<keyword evidence="5" id="KW-0547">Nucleotide-binding</keyword>
<keyword evidence="7 14" id="KW-0863">Zinc-finger</keyword>
<evidence type="ECO:0000256" key="1">
    <source>
        <dbReference type="ARBA" id="ARBA00004123"/>
    </source>
</evidence>
<evidence type="ECO:0000313" key="19">
    <source>
        <dbReference type="Proteomes" id="UP000886520"/>
    </source>
</evidence>
<evidence type="ECO:0000256" key="3">
    <source>
        <dbReference type="ARBA" id="ARBA00022528"/>
    </source>
</evidence>
<dbReference type="InterPro" id="IPR049730">
    <property type="entry name" value="SNF2/RAD54-like_C"/>
</dbReference>
<dbReference type="InterPro" id="IPR013083">
    <property type="entry name" value="Znf_RING/FYVE/PHD"/>
</dbReference>
<organism evidence="18 19">
    <name type="scientific">Adiantum capillus-veneris</name>
    <name type="common">Maidenhair fern</name>
    <dbReference type="NCBI Taxonomy" id="13818"/>
    <lineage>
        <taxon>Eukaryota</taxon>
        <taxon>Viridiplantae</taxon>
        <taxon>Streptophyta</taxon>
        <taxon>Embryophyta</taxon>
        <taxon>Tracheophyta</taxon>
        <taxon>Polypodiopsida</taxon>
        <taxon>Polypodiidae</taxon>
        <taxon>Polypodiales</taxon>
        <taxon>Pteridineae</taxon>
        <taxon>Pteridaceae</taxon>
        <taxon>Vittarioideae</taxon>
        <taxon>Adiantum</taxon>
    </lineage>
</organism>
<protein>
    <submittedName>
        <fullName evidence="18">Uncharacterized protein</fullName>
    </submittedName>
</protein>
<dbReference type="PROSITE" id="PS00518">
    <property type="entry name" value="ZF_RING_1"/>
    <property type="match status" value="1"/>
</dbReference>
<dbReference type="InterPro" id="IPR014001">
    <property type="entry name" value="Helicase_ATP-bd"/>
</dbReference>
<evidence type="ECO:0000256" key="4">
    <source>
        <dbReference type="ARBA" id="ARBA00022723"/>
    </source>
</evidence>
<evidence type="ECO:0000256" key="12">
    <source>
        <dbReference type="ARBA" id="ARBA00023204"/>
    </source>
</evidence>
<feature type="domain" description="Helicase C-terminal" evidence="17">
    <location>
        <begin position="912"/>
        <end position="1074"/>
    </location>
</feature>
<evidence type="ECO:0000259" key="15">
    <source>
        <dbReference type="PROSITE" id="PS50089"/>
    </source>
</evidence>
<keyword evidence="10" id="KW-0862">Zinc</keyword>
<dbReference type="InterPro" id="IPR017907">
    <property type="entry name" value="Znf_RING_CS"/>
</dbReference>
<evidence type="ECO:0000256" key="5">
    <source>
        <dbReference type="ARBA" id="ARBA00022741"/>
    </source>
</evidence>
<evidence type="ECO:0000256" key="6">
    <source>
        <dbReference type="ARBA" id="ARBA00022763"/>
    </source>
</evidence>
<dbReference type="InterPro" id="IPR001841">
    <property type="entry name" value="Znf_RING"/>
</dbReference>
<keyword evidence="6" id="KW-0227">DNA damage</keyword>
<dbReference type="OrthoDB" id="448448at2759"/>
<comment type="similarity">
    <text evidence="2">Belongs to the SNF2/RAD54 helicase family. RAD16 subfamily.</text>
</comment>
<dbReference type="GO" id="GO:0008270">
    <property type="term" value="F:zinc ion binding"/>
    <property type="evidence" value="ECO:0007669"/>
    <property type="project" value="UniProtKB-KW"/>
</dbReference>
<dbReference type="SUPFAM" id="SSF57850">
    <property type="entry name" value="RING/U-box"/>
    <property type="match status" value="1"/>
</dbReference>
<dbReference type="InterPro" id="IPR001650">
    <property type="entry name" value="Helicase_C-like"/>
</dbReference>
<evidence type="ECO:0000256" key="14">
    <source>
        <dbReference type="PROSITE-ProRule" id="PRU00175"/>
    </source>
</evidence>
<name>A0A9D4U236_ADICA</name>
<dbReference type="CDD" id="cd18008">
    <property type="entry name" value="DEXDc_SHPRH-like"/>
    <property type="match status" value="1"/>
</dbReference>
<evidence type="ECO:0000256" key="7">
    <source>
        <dbReference type="ARBA" id="ARBA00022771"/>
    </source>
</evidence>
<keyword evidence="12" id="KW-0234">DNA repair</keyword>
<gene>
    <name evidence="18" type="ORF">GOP47_0025917</name>
</gene>
<dbReference type="CDD" id="cd16449">
    <property type="entry name" value="RING-HC"/>
    <property type="match status" value="1"/>
</dbReference>
<dbReference type="Gene3D" id="3.40.50.300">
    <property type="entry name" value="P-loop containing nucleotide triphosphate hydrolases"/>
    <property type="match status" value="1"/>
</dbReference>
<dbReference type="GO" id="GO:0005634">
    <property type="term" value="C:nucleus"/>
    <property type="evidence" value="ECO:0007669"/>
    <property type="project" value="UniProtKB-SubCell"/>
</dbReference>
<keyword evidence="3" id="KW-0150">Chloroplast</keyword>
<evidence type="ECO:0000313" key="18">
    <source>
        <dbReference type="EMBL" id="KAI5059598.1"/>
    </source>
</evidence>
<dbReference type="SMART" id="SM00910">
    <property type="entry name" value="HIRAN"/>
    <property type="match status" value="1"/>
</dbReference>
<dbReference type="GO" id="GO:0008094">
    <property type="term" value="F:ATP-dependent activity, acting on DNA"/>
    <property type="evidence" value="ECO:0007669"/>
    <property type="project" value="TreeGrafter"/>
</dbReference>
<evidence type="ECO:0000256" key="10">
    <source>
        <dbReference type="ARBA" id="ARBA00022833"/>
    </source>
</evidence>
<comment type="subcellular location">
    <subcellularLocation>
        <location evidence="1">Nucleus</location>
    </subcellularLocation>
</comment>
<dbReference type="Proteomes" id="UP000886520">
    <property type="component" value="Chromosome 25"/>
</dbReference>
<dbReference type="GO" id="GO:0003676">
    <property type="term" value="F:nucleic acid binding"/>
    <property type="evidence" value="ECO:0007669"/>
    <property type="project" value="InterPro"/>
</dbReference>
<keyword evidence="13" id="KW-0539">Nucleus</keyword>
<dbReference type="Pfam" id="PF00271">
    <property type="entry name" value="Helicase_C"/>
    <property type="match status" value="1"/>
</dbReference>
<evidence type="ECO:0000256" key="8">
    <source>
        <dbReference type="ARBA" id="ARBA00022801"/>
    </source>
</evidence>
<reference evidence="18" key="1">
    <citation type="submission" date="2021-01" db="EMBL/GenBank/DDBJ databases">
        <title>Adiantum capillus-veneris genome.</title>
        <authorList>
            <person name="Fang Y."/>
            <person name="Liao Q."/>
        </authorList>
    </citation>
    <scope>NUCLEOTIDE SEQUENCE</scope>
    <source>
        <strain evidence="18">H3</strain>
        <tissue evidence="18">Leaf</tissue>
    </source>
</reference>
<evidence type="ECO:0000256" key="9">
    <source>
        <dbReference type="ARBA" id="ARBA00022806"/>
    </source>
</evidence>
<dbReference type="InterPro" id="IPR027417">
    <property type="entry name" value="P-loop_NTPase"/>
</dbReference>
<dbReference type="GO" id="GO:0006281">
    <property type="term" value="P:DNA repair"/>
    <property type="evidence" value="ECO:0007669"/>
    <property type="project" value="UniProtKB-KW"/>
</dbReference>
<dbReference type="AlphaFoldDB" id="A0A9D4U236"/>
<dbReference type="CDD" id="cd18793">
    <property type="entry name" value="SF2_C_SNF"/>
    <property type="match status" value="1"/>
</dbReference>
<proteinExistence type="inferred from homology"/>
<dbReference type="EMBL" id="JABFUD020000025">
    <property type="protein sequence ID" value="KAI5059598.1"/>
    <property type="molecule type" value="Genomic_DNA"/>
</dbReference>
<evidence type="ECO:0000256" key="11">
    <source>
        <dbReference type="ARBA" id="ARBA00022840"/>
    </source>
</evidence>
<keyword evidence="3" id="KW-0934">Plastid</keyword>
<dbReference type="PROSITE" id="PS51192">
    <property type="entry name" value="HELICASE_ATP_BIND_1"/>
    <property type="match status" value="1"/>
</dbReference>
<feature type="domain" description="Helicase ATP-binding" evidence="16">
    <location>
        <begin position="457"/>
        <end position="668"/>
    </location>
</feature>
<keyword evidence="4" id="KW-0479">Metal-binding</keyword>
<dbReference type="InterPro" id="IPR000330">
    <property type="entry name" value="SNF2_N"/>
</dbReference>
<dbReference type="PROSITE" id="PS51194">
    <property type="entry name" value="HELICASE_CTER"/>
    <property type="match status" value="1"/>
</dbReference>
<accession>A0A9D4U236</accession>
<keyword evidence="11" id="KW-0067">ATP-binding</keyword>
<dbReference type="Gene3D" id="3.40.50.10810">
    <property type="entry name" value="Tandem AAA-ATPase domain"/>
    <property type="match status" value="1"/>
</dbReference>
<dbReference type="InterPro" id="IPR038718">
    <property type="entry name" value="SNF2-like_sf"/>
</dbReference>
<keyword evidence="8" id="KW-0378">Hydrolase</keyword>
<evidence type="ECO:0000259" key="16">
    <source>
        <dbReference type="PROSITE" id="PS51192"/>
    </source>
</evidence>
<dbReference type="GO" id="GO:0004386">
    <property type="term" value="F:helicase activity"/>
    <property type="evidence" value="ECO:0007669"/>
    <property type="project" value="UniProtKB-KW"/>
</dbReference>
<dbReference type="SMART" id="SM00184">
    <property type="entry name" value="RING"/>
    <property type="match status" value="1"/>
</dbReference>
<dbReference type="PANTHER" id="PTHR45626">
    <property type="entry name" value="TRANSCRIPTION TERMINATION FACTOR 2-RELATED"/>
    <property type="match status" value="1"/>
</dbReference>
<dbReference type="SMART" id="SM00487">
    <property type="entry name" value="DEXDc"/>
    <property type="match status" value="1"/>
</dbReference>
<dbReference type="InterPro" id="IPR050628">
    <property type="entry name" value="SNF2_RAD54_helicase_TF"/>
</dbReference>
<dbReference type="Pfam" id="PF08797">
    <property type="entry name" value="HIRAN"/>
    <property type="match status" value="1"/>
</dbReference>
<evidence type="ECO:0000259" key="17">
    <source>
        <dbReference type="PROSITE" id="PS51194"/>
    </source>
</evidence>
<dbReference type="SUPFAM" id="SSF52540">
    <property type="entry name" value="P-loop containing nucleoside triphosphate hydrolases"/>
    <property type="match status" value="2"/>
</dbReference>
<feature type="domain" description="RING-type" evidence="15">
    <location>
        <begin position="839"/>
        <end position="879"/>
    </location>
</feature>
<dbReference type="Pfam" id="PF13920">
    <property type="entry name" value="zf-C3HC4_3"/>
    <property type="match status" value="1"/>
</dbReference>
<sequence length="1074" mass="120176">MASKAKVSEENIQAMRAILGSDVPDMDLIRCLHLARNDVSLAISILFDTPHFRSMSTKKGQVIPAESSTQNQLQALSENTYVSEDTEMQRLCENNDDRICASSLVECVKASDKAIDLDNSFQVRALSASESSNDLDFPTMHEVSMTFVSQDNTTEDPVTSAEVDWWFLGEVDVVGFSTCKGVKLNEGEPVSFTFPRSSNNSMKPSIRSWGRGRAANLNPEIVRFSTREAGEIGRLPGDWARCLVPLVLEKKVKLEGYCKETPNIISLVDNITLKMKIHAHCSLFKKPHSHTSPLSTSAADKTVHPVPTLFHLLGLKPFKKAEFTPDDLFSKKRALDFEGAGISSFSAEQRLLLVSGPTQQSEEQGEEFLSDGEVDRLVGTTDARQLSEMEPPATLACSLRPYQKQALHWMYKLESGIAVEEASRTLHPCWDAFHLPDRRIDAVYINTFSGDATVFFPSALQMARGGILADAMGLGKTVMTISLLLSNCGKGGGHHQTNSSIVDSEMNRGVPSEVRKPDSFFATAQMRAKLRKSIRKGGGTLIVCPMTLLGQWKSELEVHSKPGTLTIYTHYGSARTRDSRALVDFEVVLTTYGVLGSEFMNNEGDGALHGIHWYRVVLDEAHTIKASKGQSAQAAFNLTADHRWCLTGTPIQNKLEDVFSLLHFLRVEPWSNWGWWNKLVQKPFQDGDERGLRILQAILKPLMLRRTKESTDQEGRPILELPPSEASVVNCEFSEAERDFYDALYKKSKVKFDKFVEQGRVLHNYASILELLLRLRQCCDHPFLVLSRGDTEEYADMEKLAKRLIGGHKATESKSTGAPTKAFIREVIEDIQKNDKAECPICLEAVEDAVLTPCAHCMCRECLYASWNGGSSGACPICRQMMNRQDIITVPTESRFQLDVEKNWKESSKVTALMQELEALQSSKVKSVVFSQWTAFLDLLEIPLKRKNIKFLRLDGTLSQQQREIVLHNFKSDSTIEVLLLSLKAGGVGINLTAAENAFLMDPWWNPAVEEQAIMRIHRIGQTKTVKIKRFITKGTVEQRMQQVQARKQRMIAGALTDQEVRTARIEELKMLFA</sequence>
<comment type="caution">
    <text evidence="18">The sequence shown here is derived from an EMBL/GenBank/DDBJ whole genome shotgun (WGS) entry which is preliminary data.</text>
</comment>